<gene>
    <name evidence="2" type="ORF">THRCLA_11592</name>
</gene>
<dbReference type="PANTHER" id="PTHR32440:SF0">
    <property type="entry name" value="PHOSPHATASE DCR2-RELATED"/>
    <property type="match status" value="1"/>
</dbReference>
<sequence length="707" mass="79286">MHRLTSALAENVRIDHPALKVNQQGNSMSYRILQVPDMHYTNYAYYICNSKPDSFKGACYEKYMTEMINKMLDNVKPDFVVFTGDQIESLIWPMSSGNSLKAIDTYSAAVQTRNIPWSMVFGNHDESYTPALLSNKKVMMAYIETLKGSYSKYGPMDIGGVGNYEISIEYPNNSSTALRMYFLDTGKDGTVSEGQKNYMKTLAASHTNDHAPAIMFFHIPIEEYKAFNGMGQGSRGDPVSAAKTNSHLFDTMVAMGDVKASFCGHDHYNDFCFYKSPLHLCYGGATGYGAAYGKGSYSRRVRVIDWNVSDGDESISTWQYFQETTNTMDRYTISLIEAKFDINTIVNKVAEFIKEHESPEVNAFIDDIVHGMLNDTSQIVRSPVTAKQSGDALSFKILQIPDMHYTGNSFFPCLDKPEGMKKLCFESYMTKMINKMLDDVKPDFVVFTGDQIESQWYPQTWLSSISTIDTYSAAVDSRNIPWAMVFGNHDESIAPQLFSNKKIMGAYIESIPSSYTKYGPFDIGGVGNYGISVQSPSSQNSVFRMYFLDTAKNGTVTPAQLDYVKSLAASHKNESVPALMFFHIPTPEYNEFNNVGGQGKRREDPSSKIQSGLFDTMVSMGDVKASFCGHDHLNDYCFKRQSLHLCYGGAVGYGAAYAAKDRPRTARVIEWTKSATYESLTTSLYLQNAVNTNAKYMLFERNLTNWS</sequence>
<evidence type="ECO:0000259" key="1">
    <source>
        <dbReference type="Pfam" id="PF00149"/>
    </source>
</evidence>
<proteinExistence type="predicted"/>
<dbReference type="Pfam" id="PF00149">
    <property type="entry name" value="Metallophos"/>
    <property type="match status" value="2"/>
</dbReference>
<dbReference type="STRING" id="74557.A0A1V9Y790"/>
<dbReference type="GO" id="GO:0005737">
    <property type="term" value="C:cytoplasm"/>
    <property type="evidence" value="ECO:0007669"/>
    <property type="project" value="TreeGrafter"/>
</dbReference>
<dbReference type="InterPro" id="IPR004843">
    <property type="entry name" value="Calcineurin-like_PHP"/>
</dbReference>
<dbReference type="PANTHER" id="PTHR32440">
    <property type="entry name" value="PHOSPHATASE DCR2-RELATED-RELATED"/>
    <property type="match status" value="1"/>
</dbReference>
<dbReference type="GO" id="GO:0016788">
    <property type="term" value="F:hydrolase activity, acting on ester bonds"/>
    <property type="evidence" value="ECO:0007669"/>
    <property type="project" value="TreeGrafter"/>
</dbReference>
<comment type="caution">
    <text evidence="2">The sequence shown here is derived from an EMBL/GenBank/DDBJ whole genome shotgun (WGS) entry which is preliminary data.</text>
</comment>
<evidence type="ECO:0000313" key="3">
    <source>
        <dbReference type="Proteomes" id="UP000243217"/>
    </source>
</evidence>
<dbReference type="SUPFAM" id="SSF56300">
    <property type="entry name" value="Metallo-dependent phosphatases"/>
    <property type="match status" value="2"/>
</dbReference>
<dbReference type="AlphaFoldDB" id="A0A1V9Y790"/>
<dbReference type="Gene3D" id="3.60.21.10">
    <property type="match status" value="2"/>
</dbReference>
<reference evidence="2 3" key="1">
    <citation type="journal article" date="2014" name="Genome Biol. Evol.">
        <title>The secreted proteins of Achlya hypogyna and Thraustotheca clavata identify the ancestral oomycete secretome and reveal gene acquisitions by horizontal gene transfer.</title>
        <authorList>
            <person name="Misner I."/>
            <person name="Blouin N."/>
            <person name="Leonard G."/>
            <person name="Richards T.A."/>
            <person name="Lane C.E."/>
        </authorList>
    </citation>
    <scope>NUCLEOTIDE SEQUENCE [LARGE SCALE GENOMIC DNA]</scope>
    <source>
        <strain evidence="2 3">ATCC 34112</strain>
    </source>
</reference>
<keyword evidence="3" id="KW-1185">Reference proteome</keyword>
<name>A0A1V9Y790_9STRA</name>
<dbReference type="InterPro" id="IPR029052">
    <property type="entry name" value="Metallo-depent_PP-like"/>
</dbReference>
<evidence type="ECO:0000313" key="2">
    <source>
        <dbReference type="EMBL" id="OQR81591.1"/>
    </source>
</evidence>
<dbReference type="CDD" id="cd07383">
    <property type="entry name" value="MPP_Dcr2"/>
    <property type="match status" value="2"/>
</dbReference>
<accession>A0A1V9Y790</accession>
<dbReference type="Proteomes" id="UP000243217">
    <property type="component" value="Unassembled WGS sequence"/>
</dbReference>
<protein>
    <submittedName>
        <fullName evidence="2">Calcineurin-like phosphoesterase</fullName>
    </submittedName>
</protein>
<dbReference type="OrthoDB" id="783096at2759"/>
<feature type="domain" description="Calcineurin-like phosphoesterase" evidence="1">
    <location>
        <begin position="395"/>
        <end position="632"/>
    </location>
</feature>
<feature type="domain" description="Calcineurin-like phosphoesterase" evidence="1">
    <location>
        <begin position="31"/>
        <end position="268"/>
    </location>
</feature>
<organism evidence="2 3">
    <name type="scientific">Thraustotheca clavata</name>
    <dbReference type="NCBI Taxonomy" id="74557"/>
    <lineage>
        <taxon>Eukaryota</taxon>
        <taxon>Sar</taxon>
        <taxon>Stramenopiles</taxon>
        <taxon>Oomycota</taxon>
        <taxon>Saprolegniomycetes</taxon>
        <taxon>Saprolegniales</taxon>
        <taxon>Achlyaceae</taxon>
        <taxon>Thraustotheca</taxon>
    </lineage>
</organism>
<dbReference type="EMBL" id="JNBS01004946">
    <property type="protein sequence ID" value="OQR81591.1"/>
    <property type="molecule type" value="Genomic_DNA"/>
</dbReference>